<feature type="domain" description="Histidine kinase" evidence="12">
    <location>
        <begin position="651"/>
        <end position="886"/>
    </location>
</feature>
<dbReference type="PROSITE" id="PS50113">
    <property type="entry name" value="PAC"/>
    <property type="match status" value="1"/>
</dbReference>
<evidence type="ECO:0000313" key="16">
    <source>
        <dbReference type="EMBL" id="AKB67996.1"/>
    </source>
</evidence>
<accession>A0A0E3LW18</accession>
<dbReference type="InterPro" id="IPR000700">
    <property type="entry name" value="PAS-assoc_C"/>
</dbReference>
<dbReference type="InterPro" id="IPR013655">
    <property type="entry name" value="PAS_fold_3"/>
</dbReference>
<dbReference type="PROSITE" id="PS50109">
    <property type="entry name" value="HIS_KIN"/>
    <property type="match status" value="1"/>
</dbReference>
<dbReference type="CDD" id="cd06225">
    <property type="entry name" value="HAMP"/>
    <property type="match status" value="1"/>
</dbReference>
<protein>
    <recommendedName>
        <fullName evidence="3">histidine kinase</fullName>
        <ecNumber evidence="3">2.7.13.3</ecNumber>
    </recommendedName>
</protein>
<keyword evidence="5" id="KW-0597">Phosphoprotein</keyword>
<evidence type="ECO:0000256" key="2">
    <source>
        <dbReference type="ARBA" id="ARBA00004651"/>
    </source>
</evidence>
<sequence length="891" mass="100995">MLNLSQNPDLRESSNMRLKNVPLKPKLVIFIVVGVFLILAVSTAVIIGTVTSQEEKLAYEKSIEMAGNYANQFDAQMEANQAIARTLACTMAEYGSQDREEAMSIIKRILNENPQLIGVYLGYEPDAFDGRDKNYINAPGHDSTGRFVPYCNKINGPVIIEPLVHYDSSDYYQLPKTTGKDTLTEPYFYEGIFMVSYDSPIFKNGEFAGIAGVDVPLEYVDDVASSIRTFDTGYAFMVSNTGIFLSHPTQKNWIGEKSLSDFDVEEIKNAASDIREGIGGHVEIKDPITGKTVIMFYEPVKTGDFSFVLVVPKEEMLAGVKDLRDRLLIISAISILFMAALAHMIARSITRPIDDIVDDFKNIAQEAVKGKLDVRANTDVEVDFQEIPTGLNEILKAVVVPVRETIRVTNALAKGELKERVNVDVQGEFRELGDTLDKFSETLNMIIDDSNAVLTAFQNYDFKREISVHGQGDFKLLTDGIEETRRVLDLITMQRRVAEKALLDYAMELEHSNKLKEEMERVINNSPVIVFLWKYEPGWPAEFVSENVSLLGYEVEDFISKRVFYENIIHPEDLQKIQEELARNVESGCNLYNSEYRVLTRSGEVRWVDERTFIHRDERCEVHLQGVILDVTEHKKAEEALLQIEEIHKKEIHHRIKNNLQVISTLLYLESGNFSDEKVIEAFIESQHRVKSMALVHEKLYQSEDMVSVDFADYIKDLSDYLFHSYSVGDGNVSLRLDIENIFLGMDTAVPLGIIINELVSNSLKHAFSKGEDGEICIRLHRNERGNLYTENYNNAEAKVAMSEKTDFNGISRLQEDKKAEDRKAEDRLTLIVRDNGRGFPEGLDFRDTDSLGLQLVTALVDQINGSIELDTSRGTGFKIIFQELKYKTRV</sequence>
<keyword evidence="6" id="KW-0808">Transferase</keyword>
<keyword evidence="8" id="KW-0418">Kinase</keyword>
<keyword evidence="10 11" id="KW-0472">Membrane</keyword>
<dbReference type="GO" id="GO:0007165">
    <property type="term" value="P:signal transduction"/>
    <property type="evidence" value="ECO:0007669"/>
    <property type="project" value="InterPro"/>
</dbReference>
<proteinExistence type="predicted"/>
<dbReference type="PANTHER" id="PTHR43065">
    <property type="entry name" value="SENSOR HISTIDINE KINASE"/>
    <property type="match status" value="1"/>
</dbReference>
<dbReference type="GO" id="GO:0004673">
    <property type="term" value="F:protein histidine kinase activity"/>
    <property type="evidence" value="ECO:0007669"/>
    <property type="project" value="UniProtKB-EC"/>
</dbReference>
<feature type="transmembrane region" description="Helical" evidence="11">
    <location>
        <begin position="27"/>
        <end position="51"/>
    </location>
</feature>
<dbReference type="InterPro" id="IPR001610">
    <property type="entry name" value="PAC"/>
</dbReference>
<dbReference type="PROSITE" id="PS50885">
    <property type="entry name" value="HAMP"/>
    <property type="match status" value="1"/>
</dbReference>
<evidence type="ECO:0000256" key="1">
    <source>
        <dbReference type="ARBA" id="ARBA00000085"/>
    </source>
</evidence>
<dbReference type="SUPFAM" id="SSF55874">
    <property type="entry name" value="ATPase domain of HSP90 chaperone/DNA topoisomerase II/histidine kinase"/>
    <property type="match status" value="1"/>
</dbReference>
<dbReference type="PATRIC" id="fig|1434114.4.peg.1830"/>
<feature type="domain" description="PAS" evidence="13">
    <location>
        <begin position="549"/>
        <end position="588"/>
    </location>
</feature>
<dbReference type="CDD" id="cd00130">
    <property type="entry name" value="PAS"/>
    <property type="match status" value="1"/>
</dbReference>
<dbReference type="SMART" id="SM00086">
    <property type="entry name" value="PAC"/>
    <property type="match status" value="1"/>
</dbReference>
<evidence type="ECO:0000259" key="14">
    <source>
        <dbReference type="PROSITE" id="PS50113"/>
    </source>
</evidence>
<feature type="domain" description="HAMP" evidence="15">
    <location>
        <begin position="396"/>
        <end position="448"/>
    </location>
</feature>
<dbReference type="PROSITE" id="PS50112">
    <property type="entry name" value="PAS"/>
    <property type="match status" value="1"/>
</dbReference>
<dbReference type="Pfam" id="PF07568">
    <property type="entry name" value="HisKA_2"/>
    <property type="match status" value="1"/>
</dbReference>
<keyword evidence="7 11" id="KW-0812">Transmembrane</keyword>
<comment type="catalytic activity">
    <reaction evidence="1">
        <text>ATP + protein L-histidine = ADP + protein N-phospho-L-histidine.</text>
        <dbReference type="EC" id="2.7.13.3"/>
    </reaction>
</comment>
<evidence type="ECO:0000256" key="11">
    <source>
        <dbReference type="SAM" id="Phobius"/>
    </source>
</evidence>
<dbReference type="InterPro" id="IPR035965">
    <property type="entry name" value="PAS-like_dom_sf"/>
</dbReference>
<dbReference type="SMART" id="SM00304">
    <property type="entry name" value="HAMP"/>
    <property type="match status" value="1"/>
</dbReference>
<dbReference type="GO" id="GO:0005886">
    <property type="term" value="C:plasma membrane"/>
    <property type="evidence" value="ECO:0007669"/>
    <property type="project" value="UniProtKB-SubCell"/>
</dbReference>
<keyword evidence="4" id="KW-1003">Cell membrane</keyword>
<dbReference type="NCBIfam" id="TIGR00229">
    <property type="entry name" value="sensory_box"/>
    <property type="match status" value="1"/>
</dbReference>
<feature type="transmembrane region" description="Helical" evidence="11">
    <location>
        <begin position="327"/>
        <end position="346"/>
    </location>
</feature>
<dbReference type="InterPro" id="IPR033479">
    <property type="entry name" value="dCache_1"/>
</dbReference>
<evidence type="ECO:0000259" key="13">
    <source>
        <dbReference type="PROSITE" id="PS50112"/>
    </source>
</evidence>
<dbReference type="EMBL" id="CP009513">
    <property type="protein sequence ID" value="AKB67996.1"/>
    <property type="molecule type" value="Genomic_DNA"/>
</dbReference>
<evidence type="ECO:0000259" key="15">
    <source>
        <dbReference type="PROSITE" id="PS50885"/>
    </source>
</evidence>
<dbReference type="Pfam" id="PF18947">
    <property type="entry name" value="HAMP_2"/>
    <property type="match status" value="1"/>
</dbReference>
<dbReference type="SUPFAM" id="SSF55785">
    <property type="entry name" value="PYP-like sensor domain (PAS domain)"/>
    <property type="match status" value="1"/>
</dbReference>
<dbReference type="Gene3D" id="3.30.450.20">
    <property type="entry name" value="PAS domain"/>
    <property type="match status" value="3"/>
</dbReference>
<evidence type="ECO:0000259" key="12">
    <source>
        <dbReference type="PROSITE" id="PS50109"/>
    </source>
</evidence>
<dbReference type="Pfam" id="PF08447">
    <property type="entry name" value="PAS_3"/>
    <property type="match status" value="1"/>
</dbReference>
<gene>
    <name evidence="16" type="ORF">MSMAL_1453</name>
</gene>
<evidence type="ECO:0000256" key="3">
    <source>
        <dbReference type="ARBA" id="ARBA00012438"/>
    </source>
</evidence>
<name>A0A0E3LW18_METMZ</name>
<dbReference type="Proteomes" id="UP000033063">
    <property type="component" value="Chromosome"/>
</dbReference>
<dbReference type="InterPro" id="IPR000014">
    <property type="entry name" value="PAS"/>
</dbReference>
<evidence type="ECO:0000256" key="4">
    <source>
        <dbReference type="ARBA" id="ARBA00022475"/>
    </source>
</evidence>
<dbReference type="InterPro" id="IPR005467">
    <property type="entry name" value="His_kinase_dom"/>
</dbReference>
<evidence type="ECO:0000256" key="8">
    <source>
        <dbReference type="ARBA" id="ARBA00022777"/>
    </source>
</evidence>
<dbReference type="EC" id="2.7.13.3" evidence="3"/>
<comment type="subcellular location">
    <subcellularLocation>
        <location evidence="2">Cell membrane</location>
        <topology evidence="2">Multi-pass membrane protein</topology>
    </subcellularLocation>
</comment>
<feature type="domain" description="PAC" evidence="14">
    <location>
        <begin position="592"/>
        <end position="643"/>
    </location>
</feature>
<evidence type="ECO:0000256" key="9">
    <source>
        <dbReference type="ARBA" id="ARBA00022989"/>
    </source>
</evidence>
<evidence type="ECO:0000256" key="10">
    <source>
        <dbReference type="ARBA" id="ARBA00023136"/>
    </source>
</evidence>
<dbReference type="AlphaFoldDB" id="A0A0E3LW18"/>
<dbReference type="InterPro" id="IPR036890">
    <property type="entry name" value="HATPase_C_sf"/>
</dbReference>
<reference evidence="16 17" key="1">
    <citation type="submission" date="2014-07" db="EMBL/GenBank/DDBJ databases">
        <title>Methanogenic archaea and the global carbon cycle.</title>
        <authorList>
            <person name="Henriksen J.R."/>
            <person name="Luke J."/>
            <person name="Reinhart S."/>
            <person name="Benedict M.N."/>
            <person name="Youngblut N.D."/>
            <person name="Metcalf M.E."/>
            <person name="Whitaker R.J."/>
            <person name="Metcalf W.W."/>
        </authorList>
    </citation>
    <scope>NUCLEOTIDE SEQUENCE [LARGE SCALE GENOMIC DNA]</scope>
    <source>
        <strain evidence="16 17">LYC</strain>
    </source>
</reference>
<keyword evidence="9 11" id="KW-1133">Transmembrane helix</keyword>
<dbReference type="InterPro" id="IPR003660">
    <property type="entry name" value="HAMP_dom"/>
</dbReference>
<evidence type="ECO:0000256" key="6">
    <source>
        <dbReference type="ARBA" id="ARBA00022679"/>
    </source>
</evidence>
<dbReference type="PANTHER" id="PTHR43065:SF23">
    <property type="entry name" value="SENSOR HISTIDINE KINASE PDTAS"/>
    <property type="match status" value="1"/>
</dbReference>
<dbReference type="InterPro" id="IPR003594">
    <property type="entry name" value="HATPase_dom"/>
</dbReference>
<dbReference type="Gene3D" id="3.30.565.10">
    <property type="entry name" value="Histidine kinase-like ATPase, C-terminal domain"/>
    <property type="match status" value="1"/>
</dbReference>
<dbReference type="HOGENOM" id="CLU_013348_0_0_2"/>
<dbReference type="SMART" id="SM00387">
    <property type="entry name" value="HATPase_c"/>
    <property type="match status" value="1"/>
</dbReference>
<dbReference type="Pfam" id="PF02743">
    <property type="entry name" value="dCache_1"/>
    <property type="match status" value="1"/>
</dbReference>
<dbReference type="Gene3D" id="1.20.120.1530">
    <property type="match status" value="1"/>
</dbReference>
<evidence type="ECO:0000256" key="5">
    <source>
        <dbReference type="ARBA" id="ARBA00022553"/>
    </source>
</evidence>
<dbReference type="CDD" id="cd12913">
    <property type="entry name" value="PDC1_MCP_like"/>
    <property type="match status" value="1"/>
</dbReference>
<evidence type="ECO:0000313" key="17">
    <source>
        <dbReference type="Proteomes" id="UP000033063"/>
    </source>
</evidence>
<dbReference type="InterPro" id="IPR011495">
    <property type="entry name" value="Sig_transdc_His_kin_sub2_dim/P"/>
</dbReference>
<evidence type="ECO:0000256" key="7">
    <source>
        <dbReference type="ARBA" id="ARBA00022692"/>
    </source>
</evidence>
<organism evidence="16 17">
    <name type="scientific">Methanosarcina mazei LYC</name>
    <dbReference type="NCBI Taxonomy" id="1434114"/>
    <lineage>
        <taxon>Archaea</taxon>
        <taxon>Methanobacteriati</taxon>
        <taxon>Methanobacteriota</taxon>
        <taxon>Stenosarchaea group</taxon>
        <taxon>Methanomicrobia</taxon>
        <taxon>Methanosarcinales</taxon>
        <taxon>Methanosarcinaceae</taxon>
        <taxon>Methanosarcina</taxon>
    </lineage>
</organism>